<evidence type="ECO:0000256" key="6">
    <source>
        <dbReference type="ARBA" id="ARBA00022737"/>
    </source>
</evidence>
<dbReference type="Pfam" id="PF23598">
    <property type="entry name" value="LRR_14"/>
    <property type="match status" value="1"/>
</dbReference>
<evidence type="ECO:0000259" key="14">
    <source>
        <dbReference type="PROSITE" id="PS50011"/>
    </source>
</evidence>
<dbReference type="FunFam" id="1.10.510.10:FF:000782">
    <property type="entry name" value="Leucine-rich repeat protein kinase family protein"/>
    <property type="match status" value="1"/>
</dbReference>
<dbReference type="GeneID" id="110796109"/>
<reference evidence="15" key="1">
    <citation type="journal article" date="2021" name="Nat. Commun.">
        <title>Genomic analyses provide insights into spinach domestication and the genetic basis of agronomic traits.</title>
        <authorList>
            <person name="Cai X."/>
            <person name="Sun X."/>
            <person name="Xu C."/>
            <person name="Sun H."/>
            <person name="Wang X."/>
            <person name="Ge C."/>
            <person name="Zhang Z."/>
            <person name="Wang Q."/>
            <person name="Fei Z."/>
            <person name="Jiao C."/>
            <person name="Wang Q."/>
        </authorList>
    </citation>
    <scope>NUCLEOTIDE SEQUENCE [LARGE SCALE GENOMIC DNA]</scope>
    <source>
        <strain evidence="15">cv. Varoflay</strain>
    </source>
</reference>
<dbReference type="KEGG" id="soe:110796109"/>
<dbReference type="RefSeq" id="XP_021856833.1">
    <property type="nucleotide sequence ID" value="XM_022001141.2"/>
</dbReference>
<feature type="domain" description="Protein kinase" evidence="14">
    <location>
        <begin position="399"/>
        <end position="703"/>
    </location>
</feature>
<dbReference type="Pfam" id="PF00069">
    <property type="entry name" value="Pkinase"/>
    <property type="match status" value="1"/>
</dbReference>
<dbReference type="GO" id="GO:0004672">
    <property type="term" value="F:protein kinase activity"/>
    <property type="evidence" value="ECO:0007669"/>
    <property type="project" value="InterPro"/>
</dbReference>
<evidence type="ECO:0000256" key="9">
    <source>
        <dbReference type="ARBA" id="ARBA00022989"/>
    </source>
</evidence>
<evidence type="ECO:0000256" key="2">
    <source>
        <dbReference type="ARBA" id="ARBA00022553"/>
    </source>
</evidence>
<evidence type="ECO:0000256" key="13">
    <source>
        <dbReference type="SAM" id="SignalP"/>
    </source>
</evidence>
<keyword evidence="8" id="KW-0067">ATP-binding</keyword>
<evidence type="ECO:0000256" key="1">
    <source>
        <dbReference type="ARBA" id="ARBA00004479"/>
    </source>
</evidence>
<evidence type="ECO:0000256" key="3">
    <source>
        <dbReference type="ARBA" id="ARBA00022614"/>
    </source>
</evidence>
<dbReference type="SUPFAM" id="SSF52058">
    <property type="entry name" value="L domain-like"/>
    <property type="match status" value="1"/>
</dbReference>
<dbReference type="SUPFAM" id="SSF56112">
    <property type="entry name" value="Protein kinase-like (PK-like)"/>
    <property type="match status" value="1"/>
</dbReference>
<dbReference type="InterPro" id="IPR055414">
    <property type="entry name" value="LRR_R13L4/SHOC2-like"/>
</dbReference>
<dbReference type="InterPro" id="IPR013210">
    <property type="entry name" value="LRR_N_plant-typ"/>
</dbReference>
<dbReference type="InterPro" id="IPR000719">
    <property type="entry name" value="Prot_kinase_dom"/>
</dbReference>
<dbReference type="FunFam" id="3.30.200.20:FF:000467">
    <property type="entry name" value="Leucine-rich repeat receptor-like protein kinase"/>
    <property type="match status" value="1"/>
</dbReference>
<keyword evidence="5 13" id="KW-0732">Signal</keyword>
<feature type="chain" id="PRO_5040241435" evidence="13">
    <location>
        <begin position="22"/>
        <end position="705"/>
    </location>
</feature>
<dbReference type="AlphaFoldDB" id="A0A9R0IXL4"/>
<keyword evidence="10" id="KW-0472">Membrane</keyword>
<accession>A0A9R0IXL4</accession>
<protein>
    <submittedName>
        <fullName evidence="16">Receptor protein kinase-like protein ZAR1</fullName>
    </submittedName>
</protein>
<organism evidence="15 16">
    <name type="scientific">Spinacia oleracea</name>
    <name type="common">Spinach</name>
    <dbReference type="NCBI Taxonomy" id="3562"/>
    <lineage>
        <taxon>Eukaryota</taxon>
        <taxon>Viridiplantae</taxon>
        <taxon>Streptophyta</taxon>
        <taxon>Embryophyta</taxon>
        <taxon>Tracheophyta</taxon>
        <taxon>Spermatophyta</taxon>
        <taxon>Magnoliopsida</taxon>
        <taxon>eudicotyledons</taxon>
        <taxon>Gunneridae</taxon>
        <taxon>Pentapetalae</taxon>
        <taxon>Caryophyllales</taxon>
        <taxon>Chenopodiaceae</taxon>
        <taxon>Chenopodioideae</taxon>
        <taxon>Anserineae</taxon>
        <taxon>Spinacia</taxon>
    </lineage>
</organism>
<reference evidence="16" key="2">
    <citation type="submission" date="2025-08" db="UniProtKB">
        <authorList>
            <consortium name="RefSeq"/>
        </authorList>
    </citation>
    <scope>IDENTIFICATION</scope>
    <source>
        <tissue evidence="16">Leaf</tissue>
    </source>
</reference>
<keyword evidence="11" id="KW-0675">Receptor</keyword>
<feature type="signal peptide" evidence="13">
    <location>
        <begin position="1"/>
        <end position="21"/>
    </location>
</feature>
<dbReference type="InterPro" id="IPR046959">
    <property type="entry name" value="PRK1-6/SRF4-like"/>
</dbReference>
<gene>
    <name evidence="16" type="primary">LOC110796109</name>
</gene>
<evidence type="ECO:0000256" key="8">
    <source>
        <dbReference type="ARBA" id="ARBA00022840"/>
    </source>
</evidence>
<keyword evidence="2" id="KW-0597">Phosphoprotein</keyword>
<dbReference type="Gene3D" id="3.30.200.20">
    <property type="entry name" value="Phosphorylase Kinase, domain 1"/>
    <property type="match status" value="1"/>
</dbReference>
<dbReference type="GO" id="GO:0005524">
    <property type="term" value="F:ATP binding"/>
    <property type="evidence" value="ECO:0007669"/>
    <property type="project" value="UniProtKB-KW"/>
</dbReference>
<dbReference type="Pfam" id="PF08263">
    <property type="entry name" value="LRRNT_2"/>
    <property type="match status" value="1"/>
</dbReference>
<dbReference type="Gene3D" id="1.10.510.10">
    <property type="entry name" value="Transferase(Phosphotransferase) domain 1"/>
    <property type="match status" value="1"/>
</dbReference>
<dbReference type="OrthoDB" id="4062651at2759"/>
<evidence type="ECO:0000313" key="15">
    <source>
        <dbReference type="Proteomes" id="UP000813463"/>
    </source>
</evidence>
<keyword evidence="7" id="KW-0547">Nucleotide-binding</keyword>
<dbReference type="FunFam" id="3.80.10.10:FF:000722">
    <property type="entry name" value="Leucine-rich repeat receptor-like protein kinase"/>
    <property type="match status" value="1"/>
</dbReference>
<keyword evidence="4" id="KW-0812">Transmembrane</keyword>
<dbReference type="PANTHER" id="PTHR48007">
    <property type="entry name" value="LEUCINE-RICH REPEAT RECEPTOR-LIKE PROTEIN KINASE PXC1"/>
    <property type="match status" value="1"/>
</dbReference>
<keyword evidence="6" id="KW-0677">Repeat</keyword>
<dbReference type="InterPro" id="IPR032675">
    <property type="entry name" value="LRR_dom_sf"/>
</dbReference>
<name>A0A9R0IXL4_SPIOL</name>
<evidence type="ECO:0000256" key="12">
    <source>
        <dbReference type="ARBA" id="ARBA00023180"/>
    </source>
</evidence>
<dbReference type="PROSITE" id="PS50011">
    <property type="entry name" value="PROTEIN_KINASE_DOM"/>
    <property type="match status" value="1"/>
</dbReference>
<proteinExistence type="predicted"/>
<evidence type="ECO:0000256" key="7">
    <source>
        <dbReference type="ARBA" id="ARBA00022741"/>
    </source>
</evidence>
<keyword evidence="15" id="KW-1185">Reference proteome</keyword>
<dbReference type="InterPro" id="IPR011009">
    <property type="entry name" value="Kinase-like_dom_sf"/>
</dbReference>
<dbReference type="FunFam" id="3.80.10.10:FF:000101">
    <property type="entry name" value="LRR receptor-like serine/threonine-protein kinase ERECTA"/>
    <property type="match status" value="1"/>
</dbReference>
<keyword evidence="12" id="KW-0325">Glycoprotein</keyword>
<dbReference type="Proteomes" id="UP000813463">
    <property type="component" value="Chromosome 3"/>
</dbReference>
<evidence type="ECO:0000256" key="4">
    <source>
        <dbReference type="ARBA" id="ARBA00022692"/>
    </source>
</evidence>
<keyword evidence="9" id="KW-1133">Transmembrane helix</keyword>
<comment type="subcellular location">
    <subcellularLocation>
        <location evidence="1">Membrane</location>
        <topology evidence="1">Single-pass type I membrane protein</topology>
    </subcellularLocation>
</comment>
<keyword evidence="3" id="KW-0433">Leucine-rich repeat</keyword>
<dbReference type="PANTHER" id="PTHR48007:SF83">
    <property type="entry name" value="PROTEIN KINASE DOMAIN-CONTAINING PROTEIN"/>
    <property type="match status" value="1"/>
</dbReference>
<evidence type="ECO:0000256" key="10">
    <source>
        <dbReference type="ARBA" id="ARBA00023136"/>
    </source>
</evidence>
<evidence type="ECO:0000256" key="5">
    <source>
        <dbReference type="ARBA" id="ARBA00022729"/>
    </source>
</evidence>
<dbReference type="Gene3D" id="3.80.10.10">
    <property type="entry name" value="Ribonuclease Inhibitor"/>
    <property type="match status" value="2"/>
</dbReference>
<evidence type="ECO:0000256" key="11">
    <source>
        <dbReference type="ARBA" id="ARBA00023170"/>
    </source>
</evidence>
<evidence type="ECO:0000313" key="16">
    <source>
        <dbReference type="RefSeq" id="XP_021856833.1"/>
    </source>
</evidence>
<dbReference type="GO" id="GO:0016020">
    <property type="term" value="C:membrane"/>
    <property type="evidence" value="ECO:0007669"/>
    <property type="project" value="UniProtKB-SubCell"/>
</dbReference>
<dbReference type="CDD" id="cd14066">
    <property type="entry name" value="STKc_IRAK"/>
    <property type="match status" value="1"/>
</dbReference>
<sequence length="705" mass="77470">MHYLILWVILLLINPKSFVNCLNDEGFTLLSFKQSITQDPYGTMSNWNQTDENPCSWNGVTCKNQKVVSVSIPKKKLLGYLPSSLGTLSDLRHVNLRSNRFYGPLPLNLFQAQGLQSLVLFGNSLYGSLPDEIRKLKYLQNLDLSQNFLNGSLPSSILELKRLKNLVLSHNNFSGSLPNGFGRVLVTLEKLDVSYNQFNGSIPNDLGNLSSLQGTADFSHNLFSGLIPASLGELPEKVYIDLTFNNLSGPIPQTGALLNRGPTAFIGNPGLCGPPLKNPCTSESSAVSPASYPYLPSDYSPQGSKDSGGKGKGKGLSRSAVAAIVVSDVIGICLIGWLLSYCYTRVCPCKSKDEKGGRESRECFCFTRDESETLSENIEQYDLVPLDSQVAFDLDELLKASAFVLGKSGIGIVYKVVLEDGVTLAVRRLGEGGSQRFKEFQTEVEAIGKLRHPNVVTIRAYYWSVDEKLLIYDYVPHGSLATALHGKPGMDSFTPLSWSIRLQITKGIARGLVYLHEFSPKKYVHGDLNPSNILLGQDMEPKIADFGLGRLANIAGGTPTLLSSRMNYEKPQQKQAPSEVGSVSATTNALSYYQAPESLKAVKPSQKWDVYSYGVILLEMITGRSALVQVGTSEMDVVEWIQHCIDEKQPLIDVLDPYLAQEADKEDEIIAVLKIAMACVHSSPEKRPTMRHVCDTLERLPELSP</sequence>